<name>A0A3P7U035_9BILA</name>
<keyword evidence="2" id="KW-1185">Reference proteome</keyword>
<dbReference type="EMBL" id="UZAJ01000390">
    <property type="protein sequence ID" value="VDO27676.1"/>
    <property type="molecule type" value="Genomic_DNA"/>
</dbReference>
<organism evidence="1 2">
    <name type="scientific">Onchocerca flexuosa</name>
    <dbReference type="NCBI Taxonomy" id="387005"/>
    <lineage>
        <taxon>Eukaryota</taxon>
        <taxon>Metazoa</taxon>
        <taxon>Ecdysozoa</taxon>
        <taxon>Nematoda</taxon>
        <taxon>Chromadorea</taxon>
        <taxon>Rhabditida</taxon>
        <taxon>Spirurina</taxon>
        <taxon>Spiruromorpha</taxon>
        <taxon>Filarioidea</taxon>
        <taxon>Onchocercidae</taxon>
        <taxon>Onchocerca</taxon>
    </lineage>
</organism>
<proteinExistence type="predicted"/>
<evidence type="ECO:0000313" key="2">
    <source>
        <dbReference type="Proteomes" id="UP000267606"/>
    </source>
</evidence>
<protein>
    <submittedName>
        <fullName evidence="1">Uncharacterized protein</fullName>
    </submittedName>
</protein>
<reference evidence="1 2" key="1">
    <citation type="submission" date="2018-11" db="EMBL/GenBank/DDBJ databases">
        <authorList>
            <consortium name="Pathogen Informatics"/>
        </authorList>
    </citation>
    <scope>NUCLEOTIDE SEQUENCE [LARGE SCALE GENOMIC DNA]</scope>
</reference>
<accession>A0A3P7U035</accession>
<dbReference type="AlphaFoldDB" id="A0A3P7U035"/>
<sequence length="73" mass="8501">MWISYERKYCVFKLAFWLTNTADECLGTPGEIFIPLQSALRMRFSDDIFRQLSGVVGIFCIFHQKSASVQLLY</sequence>
<dbReference type="Proteomes" id="UP000267606">
    <property type="component" value="Unassembled WGS sequence"/>
</dbReference>
<gene>
    <name evidence="1" type="ORF">OFLC_LOCUS944</name>
</gene>
<evidence type="ECO:0000313" key="1">
    <source>
        <dbReference type="EMBL" id="VDO27676.1"/>
    </source>
</evidence>